<keyword evidence="5" id="KW-1185">Reference proteome</keyword>
<proteinExistence type="inferred from homology"/>
<evidence type="ECO:0000256" key="2">
    <source>
        <dbReference type="SAM" id="MobiDB-lite"/>
    </source>
</evidence>
<dbReference type="Pfam" id="PF02801">
    <property type="entry name" value="Ketoacyl-synt_C"/>
    <property type="match status" value="2"/>
</dbReference>
<dbReference type="EMBL" id="AP018227">
    <property type="protein sequence ID" value="BAY83972.1"/>
    <property type="molecule type" value="Genomic_DNA"/>
</dbReference>
<dbReference type="InterPro" id="IPR032821">
    <property type="entry name" value="PKS_assoc"/>
</dbReference>
<organism evidence="4 5">
    <name type="scientific">Calothrix parasitica NIES-267</name>
    <dbReference type="NCBI Taxonomy" id="1973488"/>
    <lineage>
        <taxon>Bacteria</taxon>
        <taxon>Bacillati</taxon>
        <taxon>Cyanobacteriota</taxon>
        <taxon>Cyanophyceae</taxon>
        <taxon>Nostocales</taxon>
        <taxon>Calotrichaceae</taxon>
        <taxon>Calothrix</taxon>
    </lineage>
</organism>
<dbReference type="Gene3D" id="3.40.47.10">
    <property type="match status" value="2"/>
</dbReference>
<evidence type="ECO:0000313" key="4">
    <source>
        <dbReference type="EMBL" id="BAY83972.1"/>
    </source>
</evidence>
<dbReference type="InterPro" id="IPR014031">
    <property type="entry name" value="Ketoacyl_synth_C"/>
</dbReference>
<dbReference type="InterPro" id="IPR052568">
    <property type="entry name" value="PKS-FAS_Synthase"/>
</dbReference>
<dbReference type="Gene3D" id="3.30.70.3290">
    <property type="match status" value="1"/>
</dbReference>
<dbReference type="PROSITE" id="PS52004">
    <property type="entry name" value="KS3_2"/>
    <property type="match status" value="2"/>
</dbReference>
<protein>
    <submittedName>
        <fullName evidence="4">Beta-ketoacyl synthase HglC</fullName>
    </submittedName>
</protein>
<dbReference type="CDD" id="cd00833">
    <property type="entry name" value="PKS"/>
    <property type="match status" value="2"/>
</dbReference>
<dbReference type="InterPro" id="IPR016036">
    <property type="entry name" value="Malonyl_transacylase_ACP-bd"/>
</dbReference>
<keyword evidence="1" id="KW-0808">Transferase</keyword>
<gene>
    <name evidence="4" type="ORF">NIES267_34660</name>
</gene>
<feature type="compositionally biased region" description="Low complexity" evidence="2">
    <location>
        <begin position="1495"/>
        <end position="1509"/>
    </location>
</feature>
<feature type="domain" description="Ketosynthase family 3 (KS3)" evidence="3">
    <location>
        <begin position="466"/>
        <end position="927"/>
    </location>
</feature>
<evidence type="ECO:0000259" key="3">
    <source>
        <dbReference type="PROSITE" id="PS52004"/>
    </source>
</evidence>
<evidence type="ECO:0000256" key="1">
    <source>
        <dbReference type="RuleBase" id="RU003694"/>
    </source>
</evidence>
<dbReference type="PANTHER" id="PTHR43074">
    <property type="entry name" value="OMEGA-3 POLYUNSATURATED FATTY ACID SYNTHASE PFAB-RELATED"/>
    <property type="match status" value="1"/>
</dbReference>
<dbReference type="InterPro" id="IPR020841">
    <property type="entry name" value="PKS_Beta-ketoAc_synthase_dom"/>
</dbReference>
<dbReference type="InterPro" id="IPR014030">
    <property type="entry name" value="Ketoacyl_synth_N"/>
</dbReference>
<dbReference type="Pfam" id="PF16197">
    <property type="entry name" value="KAsynt_C_assoc"/>
    <property type="match status" value="2"/>
</dbReference>
<dbReference type="Proteomes" id="UP000218418">
    <property type="component" value="Chromosome"/>
</dbReference>
<feature type="region of interest" description="Disordered" evidence="2">
    <location>
        <begin position="1486"/>
        <end position="1509"/>
    </location>
</feature>
<dbReference type="SMART" id="SM00825">
    <property type="entry name" value="PKS_KS"/>
    <property type="match status" value="1"/>
</dbReference>
<dbReference type="SUPFAM" id="SSF53901">
    <property type="entry name" value="Thiolase-like"/>
    <property type="match status" value="4"/>
</dbReference>
<name>A0A1Z4LRU2_9CYAN</name>
<evidence type="ECO:0000313" key="5">
    <source>
        <dbReference type="Proteomes" id="UP000218418"/>
    </source>
</evidence>
<dbReference type="InterPro" id="IPR001227">
    <property type="entry name" value="Ac_transferase_dom_sf"/>
</dbReference>
<comment type="similarity">
    <text evidence="1">Belongs to the thiolase-like superfamily. Beta-ketoacyl-ACP synthases family.</text>
</comment>
<dbReference type="PANTHER" id="PTHR43074:SF1">
    <property type="entry name" value="BETA-KETOACYL SYNTHASE FAMILY PROTEIN-RELATED"/>
    <property type="match status" value="1"/>
</dbReference>
<dbReference type="SUPFAM" id="SSF55048">
    <property type="entry name" value="Probable ACP-binding domain of malonyl-CoA ACP transacylase"/>
    <property type="match status" value="1"/>
</dbReference>
<dbReference type="InterPro" id="IPR016035">
    <property type="entry name" value="Acyl_Trfase/lysoPLipase"/>
</dbReference>
<dbReference type="OrthoDB" id="499075at2"/>
<dbReference type="InterPro" id="IPR014181">
    <property type="entry name" value="Omega3_polyunsat_FA_synth-like"/>
</dbReference>
<dbReference type="Gene3D" id="3.40.366.10">
    <property type="entry name" value="Malonyl-Coenzyme A Acyl Carrier Protein, domain 2"/>
    <property type="match status" value="2"/>
</dbReference>
<sequence length="1573" mass="173330">MEKIAIIGFSCLFPDAKNAEEFWHNLIEQKDSTSELSIDEIGIEPTIFYDPVKGKPDKVYSLQGGFVRNFKFNASGYNLPSSLLENLDDTFKWSLYAAKQALQNSGYLEDKSVLSKCGVLLGTLSLPTKSSNKLFEPLYQKVLNPAIAELLQQEDFTTASLPNSEETSIFNSMISGLPAAIISQALSLSHIHFCLDAACSSPLYAAKLASHYLWTHKADLMLAGGISCADPIFIRMLFSGIQGYPENNDISRPLDKSSRGLITSEGVGMLVLKRFSDAVRDGDRIYASITGNGLSNDGKGKHLLSPNPKGQTLAFEKAYTEADINPKVIDYMECHATGTLLGDSTEFNSVETFFGKYQATPFTGSVKSNIGHLLTGAASASLIKVLLSMSKGIIPTTINITDPIGSEDNVISPSRIVTSPTNWHSKSGSVKRAAVSAFGLGGTNAHLILEQNKNTASEESTQPLKPVKMAIVGMDAFFGNCDGLEAFERSIYQGEQHFIPLPEKRWHGVENQKELLEKYNFPDGKAPMGAYISDFIIDTISSKIPPNELEKLNKQQLLMLKVAERALKDANVKEGDKVAVLIASEAELSVHQLQQRWNLSWEIKEGLNAGAISLSSDKISKLETIVKDAIHQPADSSEFVSYISNIMASRIASLWNFTAPVLTISAGENSTFKVLEVAQNLLTTGEADAVLVGAVDLAGGMENVLLRNELSTVNTGVNTLAYDQKANGWMVGEGAGAVVLKRHQVAKQESECIYAVIDAVSFKQKNATKNDLLLRLGNTDNNTVISACQQAFDTAEIKPSDVSYLEVFASGISQEDEAEIDGLLRAYPSGANNLTCAIGSVKANIGHTYVASGIASLIKTALCLYYRYLPATPKWTGVKDVNKWENSPFYVVPESRPWFLNPENEKRTAAINSMGLDGTYAHLIISEEPNKQDRSSRFLQQMPLQLFPITGNNREELLKQVDNLQNLVNARNSLPAAASMTFADYRKRSQESYTLVILARNLKELAREIESAIKGVNHAFDKGEEWQTPLGSYFTAKPLGKKGEVAFIYPAAVNSYLGIGRNLFRLFPEVHDDIILQNLDNRVSHVEKLVYPRSLNKLSSRQLEKLDKQLLDDSSAMFENEIVVAKLLTTVLQNNFQVKPKFAFGYSLGEVSMMSAVGIWNEFSKFSNALNSSTLFGDRLSGAKNCVREFWDLPPVEKSPDNNFWSNYVVIATPSQVRESLVGENRVYLTQINTPKEVVIAGEPEACERAIKKLGCNAFRAPFDHVIHCKAMASEQEEIAKVNTLPIQENQQNLILYSAAKYEPIELESKTIAQGIATGLCKELDFPRLVNQVYQDGAKIFIETGAGNVCSRWIDNNLSDKAHMTISLNRRGLDDHSSILKALAKLTSHQVSLDLSPLYSTVEETSNKAKISQKKVTLGGHNFTESILTAENKKLFQQSEVSPKPIEKEHLPEPKPAAKPQSKIKVPAASFEKPEANSNYMQKIALPSLEKKPQPSKTPTKTTPYSASPTIQKLASTQSVTNYNKPQYQQLNTNNLMVHKTHSTFLKSRQDFSEQLSEIIELQIACAEHLFDN</sequence>
<dbReference type="InterPro" id="IPR016039">
    <property type="entry name" value="Thiolase-like"/>
</dbReference>
<reference evidence="4 5" key="1">
    <citation type="submission" date="2017-06" db="EMBL/GenBank/DDBJ databases">
        <title>Genome sequencing of cyanobaciteial culture collection at National Institute for Environmental Studies (NIES).</title>
        <authorList>
            <person name="Hirose Y."/>
            <person name="Shimura Y."/>
            <person name="Fujisawa T."/>
            <person name="Nakamura Y."/>
            <person name="Kawachi M."/>
        </authorList>
    </citation>
    <scope>NUCLEOTIDE SEQUENCE [LARGE SCALE GENOMIC DNA]</scope>
    <source>
        <strain evidence="4 5">NIES-267</strain>
    </source>
</reference>
<dbReference type="SUPFAM" id="SSF52151">
    <property type="entry name" value="FabD/lysophospholipase-like"/>
    <property type="match status" value="1"/>
</dbReference>
<accession>A0A1Z4LRU2</accession>
<dbReference type="Pfam" id="PF00109">
    <property type="entry name" value="ketoacyl-synt"/>
    <property type="match status" value="2"/>
</dbReference>
<dbReference type="GO" id="GO:0016746">
    <property type="term" value="F:acyltransferase activity"/>
    <property type="evidence" value="ECO:0007669"/>
    <property type="project" value="InterPro"/>
</dbReference>
<feature type="region of interest" description="Disordered" evidence="2">
    <location>
        <begin position="1438"/>
        <end position="1466"/>
    </location>
</feature>
<dbReference type="NCBIfam" id="TIGR02816">
    <property type="entry name" value="pfaB_fam"/>
    <property type="match status" value="1"/>
</dbReference>
<feature type="domain" description="Ketosynthase family 3 (KS3)" evidence="3">
    <location>
        <begin position="1"/>
        <end position="451"/>
    </location>
</feature>